<keyword evidence="2" id="KW-1185">Reference proteome</keyword>
<dbReference type="RefSeq" id="WP_097080000.1">
    <property type="nucleotide sequence ID" value="NZ_BAABHT010000014.1"/>
</dbReference>
<evidence type="ECO:0000313" key="1">
    <source>
        <dbReference type="EMBL" id="SNX46254.1"/>
    </source>
</evidence>
<reference evidence="2" key="1">
    <citation type="submission" date="2016-09" db="EMBL/GenBank/DDBJ databases">
        <authorList>
            <person name="Varghese N."/>
            <person name="Submissions S."/>
        </authorList>
    </citation>
    <scope>NUCLEOTIDE SEQUENCE [LARGE SCALE GENOMIC DNA]</scope>
    <source>
        <strain evidence="2">ANC 4466</strain>
    </source>
</reference>
<dbReference type="InterPro" id="IPR014710">
    <property type="entry name" value="RmlC-like_jellyroll"/>
</dbReference>
<dbReference type="InterPro" id="IPR047713">
    <property type="entry name" value="DHCW_cupin"/>
</dbReference>
<dbReference type="OrthoDB" id="9794443at2"/>
<gene>
    <name evidence="1" type="ORF">SAMN05421731_10986</name>
</gene>
<dbReference type="AlphaFoldDB" id="A0A240EC21"/>
<dbReference type="InterPro" id="IPR011051">
    <property type="entry name" value="RmlC_Cupin_sf"/>
</dbReference>
<dbReference type="SUPFAM" id="SSF51182">
    <property type="entry name" value="RmlC-like cupins"/>
    <property type="match status" value="1"/>
</dbReference>
<dbReference type="EMBL" id="OANT01000009">
    <property type="protein sequence ID" value="SNX46254.1"/>
    <property type="molecule type" value="Genomic_DNA"/>
</dbReference>
<organism evidence="1 2">
    <name type="scientific">Acinetobacter puyangensis</name>
    <dbReference type="NCBI Taxonomy" id="1096779"/>
    <lineage>
        <taxon>Bacteria</taxon>
        <taxon>Pseudomonadati</taxon>
        <taxon>Pseudomonadota</taxon>
        <taxon>Gammaproteobacteria</taxon>
        <taxon>Moraxellales</taxon>
        <taxon>Moraxellaceae</taxon>
        <taxon>Acinetobacter</taxon>
    </lineage>
</organism>
<accession>A0A240EC21</accession>
<evidence type="ECO:0008006" key="3">
    <source>
        <dbReference type="Google" id="ProtNLM"/>
    </source>
</evidence>
<evidence type="ECO:0000313" key="2">
    <source>
        <dbReference type="Proteomes" id="UP000219042"/>
    </source>
</evidence>
<proteinExistence type="predicted"/>
<dbReference type="Proteomes" id="UP000219042">
    <property type="component" value="Unassembled WGS sequence"/>
</dbReference>
<dbReference type="NCBIfam" id="NF038084">
    <property type="entry name" value="DHCW_cupin"/>
    <property type="match status" value="1"/>
</dbReference>
<protein>
    <recommendedName>
        <fullName evidence="3">DHCW motif cupin fold protein</fullName>
    </recommendedName>
</protein>
<dbReference type="Gene3D" id="2.60.120.10">
    <property type="entry name" value="Jelly Rolls"/>
    <property type="match status" value="1"/>
</dbReference>
<sequence length="113" mass="13131">MKMSPFPFVTTDWDDIAVTIHQGETGCAYWRTQYFGEENNKIRVRMVEYSPEYLADHWCKKGHILFCLEGEFESRLADGRVFILTQGMSYQVGDNSEPHQSYTKNGVKLLIID</sequence>
<name>A0A240EC21_9GAMM</name>